<evidence type="ECO:0000256" key="4">
    <source>
        <dbReference type="ARBA" id="ARBA00023212"/>
    </source>
</evidence>
<dbReference type="CTD" id="219670"/>
<keyword evidence="4" id="KW-0206">Cytoskeleton</keyword>
<accession>A0A151PCK1</accession>
<gene>
    <name evidence="7" type="primary">ENKUR</name>
    <name evidence="7" type="ORF">Y1Q_0014412</name>
</gene>
<name>A0A151PCK1_ALLMI</name>
<dbReference type="InterPro" id="IPR027012">
    <property type="entry name" value="Enkurin_dom"/>
</dbReference>
<dbReference type="GO" id="GO:0005516">
    <property type="term" value="F:calmodulin binding"/>
    <property type="evidence" value="ECO:0007669"/>
    <property type="project" value="TreeGrafter"/>
</dbReference>
<keyword evidence="3" id="KW-0963">Cytoplasm</keyword>
<keyword evidence="5" id="KW-0966">Cell projection</keyword>
<evidence type="ECO:0000256" key="2">
    <source>
        <dbReference type="ARBA" id="ARBA00004245"/>
    </source>
</evidence>
<dbReference type="PANTHER" id="PTHR21490:SF0">
    <property type="entry name" value="ENKURIN"/>
    <property type="match status" value="1"/>
</dbReference>
<dbReference type="AlphaFoldDB" id="A0A151PCK1"/>
<dbReference type="eggNOG" id="ENOG502QT8E">
    <property type="taxonomic scope" value="Eukaryota"/>
</dbReference>
<dbReference type="PhylomeDB" id="A0A151PCK1"/>
<dbReference type="PANTHER" id="PTHR21490">
    <property type="entry name" value="ENKURIN-RELATED"/>
    <property type="match status" value="1"/>
</dbReference>
<dbReference type="Pfam" id="PF13864">
    <property type="entry name" value="Enkurin"/>
    <property type="match status" value="1"/>
</dbReference>
<dbReference type="EMBL" id="AKHW03000487">
    <property type="protein sequence ID" value="KYO46811.1"/>
    <property type="molecule type" value="Genomic_DNA"/>
</dbReference>
<sequence length="257" mass="30183">MTQVCAQENLYNLLPRLEEKAVRPPRYISTFRSSVKYEAQKNKAPWKTIGPEKVEVPSPKNFLLKGSREPKLLQRQKDHGSKKISTLPPVPQKTDHPIIGVQVKKNFIRTNAVDAVMGKPKTYQPVCVDRRLGDKYLLETSGLVPKFIKKKDYGITPKYIIKRNEEVKKAQEDYNAYFKEALREKTMEWISDEERENVLQDLKKAWEETHHEFQCLSLEIDTLPKRMHKERLESHLKQLEHDIKLIENPHCIYIPKK</sequence>
<evidence type="ECO:0000256" key="1">
    <source>
        <dbReference type="ARBA" id="ARBA00004138"/>
    </source>
</evidence>
<dbReference type="GeneID" id="102575352"/>
<dbReference type="PROSITE" id="PS51665">
    <property type="entry name" value="ENKURIN"/>
    <property type="match status" value="1"/>
</dbReference>
<protein>
    <submittedName>
        <fullName evidence="7">Enkurin</fullName>
    </submittedName>
</protein>
<evidence type="ECO:0000259" key="6">
    <source>
        <dbReference type="PROSITE" id="PS51665"/>
    </source>
</evidence>
<dbReference type="GO" id="GO:0005879">
    <property type="term" value="C:axonemal microtubule"/>
    <property type="evidence" value="ECO:0007669"/>
    <property type="project" value="TreeGrafter"/>
</dbReference>
<dbReference type="RefSeq" id="XP_059585072.1">
    <property type="nucleotide sequence ID" value="XM_059729089.1"/>
</dbReference>
<dbReference type="OrthoDB" id="2123594at2759"/>
<organism evidence="7 8">
    <name type="scientific">Alligator mississippiensis</name>
    <name type="common">American alligator</name>
    <dbReference type="NCBI Taxonomy" id="8496"/>
    <lineage>
        <taxon>Eukaryota</taxon>
        <taxon>Metazoa</taxon>
        <taxon>Chordata</taxon>
        <taxon>Craniata</taxon>
        <taxon>Vertebrata</taxon>
        <taxon>Euteleostomi</taxon>
        <taxon>Archelosauria</taxon>
        <taxon>Archosauria</taxon>
        <taxon>Crocodylia</taxon>
        <taxon>Alligatoridae</taxon>
        <taxon>Alligatorinae</taxon>
        <taxon>Alligator</taxon>
    </lineage>
</organism>
<proteinExistence type="predicted"/>
<dbReference type="InterPro" id="IPR052102">
    <property type="entry name" value="Enkurin_domain-protein"/>
</dbReference>
<evidence type="ECO:0000256" key="3">
    <source>
        <dbReference type="ARBA" id="ARBA00022490"/>
    </source>
</evidence>
<comment type="subcellular location">
    <subcellularLocation>
        <location evidence="1">Cell projection</location>
        <location evidence="1">Cilium</location>
    </subcellularLocation>
    <subcellularLocation>
        <location evidence="2">Cytoplasm</location>
        <location evidence="2">Cytoskeleton</location>
    </subcellularLocation>
</comment>
<evidence type="ECO:0000313" key="8">
    <source>
        <dbReference type="Proteomes" id="UP000050525"/>
    </source>
</evidence>
<reference evidence="7 8" key="1">
    <citation type="journal article" date="2012" name="Genome Biol.">
        <title>Sequencing three crocodilian genomes to illuminate the evolution of archosaurs and amniotes.</title>
        <authorList>
            <person name="St John J.A."/>
            <person name="Braun E.L."/>
            <person name="Isberg S.R."/>
            <person name="Miles L.G."/>
            <person name="Chong A.Y."/>
            <person name="Gongora J."/>
            <person name="Dalzell P."/>
            <person name="Moran C."/>
            <person name="Bed'hom B."/>
            <person name="Abzhanov A."/>
            <person name="Burgess S.C."/>
            <person name="Cooksey A.M."/>
            <person name="Castoe T.A."/>
            <person name="Crawford N.G."/>
            <person name="Densmore L.D."/>
            <person name="Drew J.C."/>
            <person name="Edwards S.V."/>
            <person name="Faircloth B.C."/>
            <person name="Fujita M.K."/>
            <person name="Greenwold M.J."/>
            <person name="Hoffmann F.G."/>
            <person name="Howard J.M."/>
            <person name="Iguchi T."/>
            <person name="Janes D.E."/>
            <person name="Khan S.Y."/>
            <person name="Kohno S."/>
            <person name="de Koning A.J."/>
            <person name="Lance S.L."/>
            <person name="McCarthy F.M."/>
            <person name="McCormack J.E."/>
            <person name="Merchant M.E."/>
            <person name="Peterson D.G."/>
            <person name="Pollock D.D."/>
            <person name="Pourmand N."/>
            <person name="Raney B.J."/>
            <person name="Roessler K.A."/>
            <person name="Sanford J.R."/>
            <person name="Sawyer R.H."/>
            <person name="Schmidt C.J."/>
            <person name="Triplett E.W."/>
            <person name="Tuberville T.D."/>
            <person name="Venegas-Anaya M."/>
            <person name="Howard J.T."/>
            <person name="Jarvis E.D."/>
            <person name="Guillette L.J.Jr."/>
            <person name="Glenn T.C."/>
            <person name="Green R.E."/>
            <person name="Ray D.A."/>
        </authorList>
    </citation>
    <scope>NUCLEOTIDE SEQUENCE [LARGE SCALE GENOMIC DNA]</scope>
    <source>
        <strain evidence="7">KSC_2009_1</strain>
    </source>
</reference>
<evidence type="ECO:0000256" key="5">
    <source>
        <dbReference type="ARBA" id="ARBA00023273"/>
    </source>
</evidence>
<evidence type="ECO:0000313" key="7">
    <source>
        <dbReference type="EMBL" id="KYO46811.1"/>
    </source>
</evidence>
<dbReference type="Proteomes" id="UP000050525">
    <property type="component" value="Unassembled WGS sequence"/>
</dbReference>
<dbReference type="KEGG" id="amj:102575352"/>
<comment type="caution">
    <text evidence="7">The sequence shown here is derived from an EMBL/GenBank/DDBJ whole genome shotgun (WGS) entry which is preliminary data.</text>
</comment>
<dbReference type="STRING" id="8496.A0A151PCK1"/>
<keyword evidence="8" id="KW-1185">Reference proteome</keyword>
<dbReference type="GO" id="GO:0001669">
    <property type="term" value="C:acrosomal vesicle"/>
    <property type="evidence" value="ECO:0007669"/>
    <property type="project" value="TreeGrafter"/>
</dbReference>
<feature type="domain" description="Enkurin" evidence="6">
    <location>
        <begin position="162"/>
        <end position="254"/>
    </location>
</feature>